<accession>A0A8S9IIT5</accession>
<dbReference type="AlphaFoldDB" id="A0A8S9IIT5"/>
<name>A0A8S9IIT5_BRACR</name>
<comment type="caution">
    <text evidence="1">The sequence shown here is derived from an EMBL/GenBank/DDBJ whole genome shotgun (WGS) entry which is preliminary data.</text>
</comment>
<sequence>MAASAKELLELEEPFGFSCCCFDWSTVDRLWIKDVVVALMTTPIVLPPTLEAWG</sequence>
<evidence type="ECO:0000313" key="2">
    <source>
        <dbReference type="Proteomes" id="UP000712281"/>
    </source>
</evidence>
<reference evidence="1" key="1">
    <citation type="submission" date="2019-12" db="EMBL/GenBank/DDBJ databases">
        <title>Genome sequencing and annotation of Brassica cretica.</title>
        <authorList>
            <person name="Studholme D.J."/>
            <person name="Sarris P.F."/>
        </authorList>
    </citation>
    <scope>NUCLEOTIDE SEQUENCE</scope>
    <source>
        <strain evidence="1">PFS-001/15</strain>
        <tissue evidence="1">Leaf</tissue>
    </source>
</reference>
<protein>
    <submittedName>
        <fullName evidence="1">Uncharacterized protein</fullName>
    </submittedName>
</protein>
<gene>
    <name evidence="1" type="ORF">F2Q68_00027373</name>
</gene>
<organism evidence="1 2">
    <name type="scientific">Brassica cretica</name>
    <name type="common">Mustard</name>
    <dbReference type="NCBI Taxonomy" id="69181"/>
    <lineage>
        <taxon>Eukaryota</taxon>
        <taxon>Viridiplantae</taxon>
        <taxon>Streptophyta</taxon>
        <taxon>Embryophyta</taxon>
        <taxon>Tracheophyta</taxon>
        <taxon>Spermatophyta</taxon>
        <taxon>Magnoliopsida</taxon>
        <taxon>eudicotyledons</taxon>
        <taxon>Gunneridae</taxon>
        <taxon>Pentapetalae</taxon>
        <taxon>rosids</taxon>
        <taxon>malvids</taxon>
        <taxon>Brassicales</taxon>
        <taxon>Brassicaceae</taxon>
        <taxon>Brassiceae</taxon>
        <taxon>Brassica</taxon>
    </lineage>
</organism>
<evidence type="ECO:0000313" key="1">
    <source>
        <dbReference type="EMBL" id="KAF2569245.1"/>
    </source>
</evidence>
<dbReference type="Proteomes" id="UP000712281">
    <property type="component" value="Unassembled WGS sequence"/>
</dbReference>
<proteinExistence type="predicted"/>
<dbReference type="EMBL" id="QGKW02001911">
    <property type="protein sequence ID" value="KAF2569245.1"/>
    <property type="molecule type" value="Genomic_DNA"/>
</dbReference>